<sequence length="97" mass="11086">MDGQDGVAGVIFIEEKRPELGLLEFLLEGAQGPVEVVYDFFAFLGQLQQDFYFFPVIFKLFVELEVFLQLLFPDLQGLELFLVVPGFRAGQLTVYIF</sequence>
<reference evidence="1 2" key="1">
    <citation type="submission" date="2018-08" db="EMBL/GenBank/DDBJ databases">
        <title>Genome analysis of the thermophilic bacterium of the candidate phylum Aminicenantes from deep subsurface aquifer revealed its physiology and ecological role.</title>
        <authorList>
            <person name="Kadnikov V.V."/>
            <person name="Mardanov A.V."/>
            <person name="Beletsky A.V."/>
            <person name="Karnachuk O.V."/>
            <person name="Ravin N.V."/>
        </authorList>
    </citation>
    <scope>NUCLEOTIDE SEQUENCE [LARGE SCALE GENOMIC DNA]</scope>
    <source>
        <strain evidence="1">BY38</strain>
    </source>
</reference>
<proteinExistence type="predicted"/>
<dbReference type="Proteomes" id="UP000257323">
    <property type="component" value="Unassembled WGS sequence"/>
</dbReference>
<protein>
    <submittedName>
        <fullName evidence="1">Uncharacterized protein</fullName>
    </submittedName>
</protein>
<dbReference type="EMBL" id="QUAH01000018">
    <property type="protein sequence ID" value="RFT14844.1"/>
    <property type="molecule type" value="Genomic_DNA"/>
</dbReference>
<organism evidence="1 2">
    <name type="scientific">Candidatus Saccharicenans subterraneus</name>
    <dbReference type="NCBI Taxonomy" id="2508984"/>
    <lineage>
        <taxon>Bacteria</taxon>
        <taxon>Candidatus Aminicenantota</taxon>
        <taxon>Candidatus Aminicenantia</taxon>
        <taxon>Candidatus Aminicenantales</taxon>
        <taxon>Candidatus Saccharicenantaceae</taxon>
        <taxon>Candidatus Saccharicenans</taxon>
    </lineage>
</organism>
<evidence type="ECO:0000313" key="1">
    <source>
        <dbReference type="EMBL" id="RFT14844.1"/>
    </source>
</evidence>
<accession>A0A3E2BJH9</accession>
<gene>
    <name evidence="1" type="ORF">OP8BY_1537</name>
</gene>
<evidence type="ECO:0000313" key="2">
    <source>
        <dbReference type="Proteomes" id="UP000257323"/>
    </source>
</evidence>
<name>A0A3E2BJH9_9BACT</name>
<comment type="caution">
    <text evidence="1">The sequence shown here is derived from an EMBL/GenBank/DDBJ whole genome shotgun (WGS) entry which is preliminary data.</text>
</comment>
<dbReference type="AlphaFoldDB" id="A0A3E2BJH9"/>